<feature type="region of interest" description="Disordered" evidence="1">
    <location>
        <begin position="1"/>
        <end position="23"/>
    </location>
</feature>
<comment type="caution">
    <text evidence="2">The sequence shown here is derived from an EMBL/GenBank/DDBJ whole genome shotgun (WGS) entry which is preliminary data.</text>
</comment>
<feature type="compositionally biased region" description="Polar residues" evidence="1">
    <location>
        <begin position="1"/>
        <end position="13"/>
    </location>
</feature>
<reference evidence="2" key="2">
    <citation type="submission" date="2020-11" db="EMBL/GenBank/DDBJ databases">
        <authorList>
            <person name="McCartney M.A."/>
            <person name="Auch B."/>
            <person name="Kono T."/>
            <person name="Mallez S."/>
            <person name="Becker A."/>
            <person name="Gohl D.M."/>
            <person name="Silverstein K.A.T."/>
            <person name="Koren S."/>
            <person name="Bechman K.B."/>
            <person name="Herman A."/>
            <person name="Abrahante J.E."/>
            <person name="Garbe J."/>
        </authorList>
    </citation>
    <scope>NUCLEOTIDE SEQUENCE</scope>
    <source>
        <strain evidence="2">Duluth1</strain>
        <tissue evidence="2">Whole animal</tissue>
    </source>
</reference>
<dbReference type="Proteomes" id="UP000828390">
    <property type="component" value="Unassembled WGS sequence"/>
</dbReference>
<keyword evidence="3" id="KW-1185">Reference proteome</keyword>
<proteinExistence type="predicted"/>
<evidence type="ECO:0000313" key="2">
    <source>
        <dbReference type="EMBL" id="KAH3836595.1"/>
    </source>
</evidence>
<evidence type="ECO:0000256" key="1">
    <source>
        <dbReference type="SAM" id="MobiDB-lite"/>
    </source>
</evidence>
<dbReference type="EMBL" id="JAIWYP010000004">
    <property type="protein sequence ID" value="KAH3836595.1"/>
    <property type="molecule type" value="Genomic_DNA"/>
</dbReference>
<organism evidence="2 3">
    <name type="scientific">Dreissena polymorpha</name>
    <name type="common">Zebra mussel</name>
    <name type="synonym">Mytilus polymorpha</name>
    <dbReference type="NCBI Taxonomy" id="45954"/>
    <lineage>
        <taxon>Eukaryota</taxon>
        <taxon>Metazoa</taxon>
        <taxon>Spiralia</taxon>
        <taxon>Lophotrochozoa</taxon>
        <taxon>Mollusca</taxon>
        <taxon>Bivalvia</taxon>
        <taxon>Autobranchia</taxon>
        <taxon>Heteroconchia</taxon>
        <taxon>Euheterodonta</taxon>
        <taxon>Imparidentia</taxon>
        <taxon>Neoheterodontei</taxon>
        <taxon>Myida</taxon>
        <taxon>Dreissenoidea</taxon>
        <taxon>Dreissenidae</taxon>
        <taxon>Dreissena</taxon>
    </lineage>
</organism>
<dbReference type="AlphaFoldDB" id="A0A9D4QNJ2"/>
<accession>A0A9D4QNJ2</accession>
<name>A0A9D4QNJ2_DREPO</name>
<protein>
    <submittedName>
        <fullName evidence="2">Uncharacterized protein</fullName>
    </submittedName>
</protein>
<sequence length="105" mass="11834">MPDSQGTFPRQLSTPGTRGTGGTLGMIRCRMTCIAEMRVAETEEDCYAATVATFVLDVVSAVRWTVLKTERSLYNGLFCNSECFYYDHGIVLITYEVVYVHYLLE</sequence>
<evidence type="ECO:0000313" key="3">
    <source>
        <dbReference type="Proteomes" id="UP000828390"/>
    </source>
</evidence>
<gene>
    <name evidence="2" type="ORF">DPMN_109966</name>
</gene>
<reference evidence="2" key="1">
    <citation type="journal article" date="2019" name="bioRxiv">
        <title>The Genome of the Zebra Mussel, Dreissena polymorpha: A Resource for Invasive Species Research.</title>
        <authorList>
            <person name="McCartney M.A."/>
            <person name="Auch B."/>
            <person name="Kono T."/>
            <person name="Mallez S."/>
            <person name="Zhang Y."/>
            <person name="Obille A."/>
            <person name="Becker A."/>
            <person name="Abrahante J.E."/>
            <person name="Garbe J."/>
            <person name="Badalamenti J.P."/>
            <person name="Herman A."/>
            <person name="Mangelson H."/>
            <person name="Liachko I."/>
            <person name="Sullivan S."/>
            <person name="Sone E.D."/>
            <person name="Koren S."/>
            <person name="Silverstein K.A.T."/>
            <person name="Beckman K.B."/>
            <person name="Gohl D.M."/>
        </authorList>
    </citation>
    <scope>NUCLEOTIDE SEQUENCE</scope>
    <source>
        <strain evidence="2">Duluth1</strain>
        <tissue evidence="2">Whole animal</tissue>
    </source>
</reference>